<dbReference type="EMBL" id="BART01015168">
    <property type="protein sequence ID" value="GAG80999.1"/>
    <property type="molecule type" value="Genomic_DNA"/>
</dbReference>
<proteinExistence type="predicted"/>
<sequence length="68" mass="8013">MDNVLKDIRSQLSEFPIKDQELKTTIIIKYLKQKSRTIKDLMDLTDYKKTDILTIVHNLEESSLAKFN</sequence>
<reference evidence="1" key="1">
    <citation type="journal article" date="2014" name="Front. Microbiol.">
        <title>High frequency of phylogenetically diverse reductive dehalogenase-homologous genes in deep subseafloor sedimentary metagenomes.</title>
        <authorList>
            <person name="Kawai M."/>
            <person name="Futagami T."/>
            <person name="Toyoda A."/>
            <person name="Takaki Y."/>
            <person name="Nishi S."/>
            <person name="Hori S."/>
            <person name="Arai W."/>
            <person name="Tsubouchi T."/>
            <person name="Morono Y."/>
            <person name="Uchiyama I."/>
            <person name="Ito T."/>
            <person name="Fujiyama A."/>
            <person name="Inagaki F."/>
            <person name="Takami H."/>
        </authorList>
    </citation>
    <scope>NUCLEOTIDE SEQUENCE</scope>
    <source>
        <strain evidence="1">Expedition CK06-06</strain>
    </source>
</reference>
<gene>
    <name evidence="1" type="ORF">S01H4_29532</name>
</gene>
<accession>X1AGF3</accession>
<name>X1AGF3_9ZZZZ</name>
<evidence type="ECO:0000313" key="1">
    <source>
        <dbReference type="EMBL" id="GAG80999.1"/>
    </source>
</evidence>
<comment type="caution">
    <text evidence="1">The sequence shown here is derived from an EMBL/GenBank/DDBJ whole genome shotgun (WGS) entry which is preliminary data.</text>
</comment>
<dbReference type="AlphaFoldDB" id="X1AGF3"/>
<organism evidence="1">
    <name type="scientific">marine sediment metagenome</name>
    <dbReference type="NCBI Taxonomy" id="412755"/>
    <lineage>
        <taxon>unclassified sequences</taxon>
        <taxon>metagenomes</taxon>
        <taxon>ecological metagenomes</taxon>
    </lineage>
</organism>
<protein>
    <submittedName>
        <fullName evidence="1">Uncharacterized protein</fullName>
    </submittedName>
</protein>
<feature type="non-terminal residue" evidence="1">
    <location>
        <position position="68"/>
    </location>
</feature>